<keyword evidence="2" id="KW-1185">Reference proteome</keyword>
<evidence type="ECO:0000313" key="2">
    <source>
        <dbReference type="Proteomes" id="UP000594161"/>
    </source>
</evidence>
<dbReference type="Proteomes" id="UP000594161">
    <property type="component" value="Segment"/>
</dbReference>
<dbReference type="EMBL" id="MT774391">
    <property type="protein sequence ID" value="QOR59607.1"/>
    <property type="molecule type" value="Genomic_DNA"/>
</dbReference>
<accession>A0A7M1RYX0</accession>
<name>A0A7M1RYX0_9CAUD</name>
<proteinExistence type="predicted"/>
<protein>
    <submittedName>
        <fullName evidence="1">Uncharacterized protein</fullName>
    </submittedName>
</protein>
<dbReference type="GeneID" id="65130214"/>
<reference evidence="1 2" key="1">
    <citation type="submission" date="2020-07" db="EMBL/GenBank/DDBJ databases">
        <title>Taxonomic proposal: Crassvirales, a new order of highly abundant and diverse bacterial viruses.</title>
        <authorList>
            <person name="Shkoporov A.N."/>
            <person name="Stockdale S.R."/>
            <person name="Guerin E."/>
            <person name="Ross R.P."/>
            <person name="Hill C."/>
        </authorList>
    </citation>
    <scope>NUCLEOTIDE SEQUENCE [LARGE SCALE GENOMIC DNA]</scope>
</reference>
<dbReference type="RefSeq" id="YP_010111765.1">
    <property type="nucleotide sequence ID" value="NC_055884.1"/>
</dbReference>
<organism evidence="1 2">
    <name type="scientific">uncultured phage cr126_1</name>
    <dbReference type="NCBI Taxonomy" id="2772075"/>
    <lineage>
        <taxon>Viruses</taxon>
        <taxon>Duplodnaviria</taxon>
        <taxon>Heunggongvirae</taxon>
        <taxon>Uroviricota</taxon>
        <taxon>Caudoviricetes</taxon>
        <taxon>Crassvirales</taxon>
        <taxon>Steigviridae</taxon>
        <taxon>Asinivirinae</taxon>
        <taxon>Kolpuevirus</taxon>
        <taxon>Kolpuevirus hominis</taxon>
    </lineage>
</organism>
<dbReference type="KEGG" id="vg:65130214"/>
<sequence length="106" mass="12483">MEKELKIEGTCTTGGCKQDAPQELTREQLVGMLHQMSEQDRKLFEENKQLRGVIEEMNMTNLFKRLDYLFKVITEDNKYLTTEFKSKCAQEIEFLMTQPEQEAPEE</sequence>
<evidence type="ECO:0000313" key="1">
    <source>
        <dbReference type="EMBL" id="QOR59607.1"/>
    </source>
</evidence>